<dbReference type="PANTHER" id="PTHR11360:SF315">
    <property type="entry name" value="TRANSPORTER MCH2-RELATED"/>
    <property type="match status" value="1"/>
</dbReference>
<feature type="transmembrane region" description="Helical" evidence="3">
    <location>
        <begin position="270"/>
        <end position="291"/>
    </location>
</feature>
<feature type="transmembrane region" description="Helical" evidence="3">
    <location>
        <begin position="122"/>
        <end position="141"/>
    </location>
</feature>
<organism evidence="4 5">
    <name type="scientific">Wickerhamomyces mucosus</name>
    <dbReference type="NCBI Taxonomy" id="1378264"/>
    <lineage>
        <taxon>Eukaryota</taxon>
        <taxon>Fungi</taxon>
        <taxon>Dikarya</taxon>
        <taxon>Ascomycota</taxon>
        <taxon>Saccharomycotina</taxon>
        <taxon>Saccharomycetes</taxon>
        <taxon>Phaffomycetales</taxon>
        <taxon>Wickerhamomycetaceae</taxon>
        <taxon>Wickerhamomyces</taxon>
    </lineage>
</organism>
<dbReference type="Gene3D" id="1.20.1250.20">
    <property type="entry name" value="MFS general substrate transporter like domains"/>
    <property type="match status" value="2"/>
</dbReference>
<dbReference type="SUPFAM" id="SSF103473">
    <property type="entry name" value="MFS general substrate transporter"/>
    <property type="match status" value="1"/>
</dbReference>
<dbReference type="GO" id="GO:0016020">
    <property type="term" value="C:membrane"/>
    <property type="evidence" value="ECO:0007669"/>
    <property type="project" value="UniProtKB-SubCell"/>
</dbReference>
<dbReference type="PANTHER" id="PTHR11360">
    <property type="entry name" value="MONOCARBOXYLATE TRANSPORTER"/>
    <property type="match status" value="1"/>
</dbReference>
<accession>A0A9P8TIM4</accession>
<dbReference type="InterPro" id="IPR036259">
    <property type="entry name" value="MFS_trans_sf"/>
</dbReference>
<gene>
    <name evidence="4" type="ORF">WICMUC_000727</name>
</gene>
<comment type="subcellular location">
    <subcellularLocation>
        <location evidence="1">Membrane</location>
        <topology evidence="1">Multi-pass membrane protein</topology>
    </subcellularLocation>
</comment>
<feature type="transmembrane region" description="Helical" evidence="3">
    <location>
        <begin position="326"/>
        <end position="349"/>
    </location>
</feature>
<comment type="similarity">
    <text evidence="2">Belongs to the major facilitator superfamily. Monocarboxylate porter (TC 2.A.1.13) family.</text>
</comment>
<keyword evidence="3" id="KW-0812">Transmembrane</keyword>
<keyword evidence="3" id="KW-0472">Membrane</keyword>
<keyword evidence="3" id="KW-1133">Transmembrane helix</keyword>
<evidence type="ECO:0000313" key="4">
    <source>
        <dbReference type="EMBL" id="KAH3679761.1"/>
    </source>
</evidence>
<evidence type="ECO:0008006" key="6">
    <source>
        <dbReference type="Google" id="ProtNLM"/>
    </source>
</evidence>
<reference evidence="4" key="2">
    <citation type="submission" date="2021-01" db="EMBL/GenBank/DDBJ databases">
        <authorList>
            <person name="Schikora-Tamarit M.A."/>
        </authorList>
    </citation>
    <scope>NUCLEOTIDE SEQUENCE</scope>
    <source>
        <strain evidence="4">CBS6341</strain>
    </source>
</reference>
<feature type="transmembrane region" description="Helical" evidence="3">
    <location>
        <begin position="212"/>
        <end position="232"/>
    </location>
</feature>
<dbReference type="Pfam" id="PF07690">
    <property type="entry name" value="MFS_1"/>
    <property type="match status" value="2"/>
</dbReference>
<proteinExistence type="inferred from homology"/>
<reference evidence="4" key="1">
    <citation type="journal article" date="2021" name="Open Biol.">
        <title>Shared evolutionary footprints suggest mitochondrial oxidative damage underlies multiple complex I losses in fungi.</title>
        <authorList>
            <person name="Schikora-Tamarit M.A."/>
            <person name="Marcet-Houben M."/>
            <person name="Nosek J."/>
            <person name="Gabaldon T."/>
        </authorList>
    </citation>
    <scope>NUCLEOTIDE SEQUENCE</scope>
    <source>
        <strain evidence="4">CBS6341</strain>
    </source>
</reference>
<dbReference type="InterPro" id="IPR050327">
    <property type="entry name" value="Proton-linked_MCT"/>
</dbReference>
<dbReference type="EMBL" id="JAEUBF010000237">
    <property type="protein sequence ID" value="KAH3679761.1"/>
    <property type="molecule type" value="Genomic_DNA"/>
</dbReference>
<feature type="transmembrane region" description="Helical" evidence="3">
    <location>
        <begin position="153"/>
        <end position="174"/>
    </location>
</feature>
<evidence type="ECO:0000256" key="1">
    <source>
        <dbReference type="ARBA" id="ARBA00004141"/>
    </source>
</evidence>
<evidence type="ECO:0000313" key="5">
    <source>
        <dbReference type="Proteomes" id="UP000769528"/>
    </source>
</evidence>
<feature type="transmembrane region" description="Helical" evidence="3">
    <location>
        <begin position="421"/>
        <end position="443"/>
    </location>
</feature>
<feature type="transmembrane region" description="Helical" evidence="3">
    <location>
        <begin position="355"/>
        <end position="380"/>
    </location>
</feature>
<dbReference type="Proteomes" id="UP000769528">
    <property type="component" value="Unassembled WGS sequence"/>
</dbReference>
<feature type="transmembrane region" description="Helical" evidence="3">
    <location>
        <begin position="392"/>
        <end position="409"/>
    </location>
</feature>
<evidence type="ECO:0000256" key="2">
    <source>
        <dbReference type="ARBA" id="ARBA00006727"/>
    </source>
</evidence>
<feature type="transmembrane region" description="Helical" evidence="3">
    <location>
        <begin position="93"/>
        <end position="116"/>
    </location>
</feature>
<dbReference type="OrthoDB" id="2213137at2759"/>
<name>A0A9P8TIM4_9ASCO</name>
<feature type="transmembrane region" description="Helical" evidence="3">
    <location>
        <begin position="49"/>
        <end position="81"/>
    </location>
</feature>
<evidence type="ECO:0000256" key="3">
    <source>
        <dbReference type="SAM" id="Phobius"/>
    </source>
</evidence>
<protein>
    <recommendedName>
        <fullName evidence="6">Major facilitator superfamily (MFS) profile domain-containing protein</fullName>
    </recommendedName>
</protein>
<dbReference type="GO" id="GO:0022857">
    <property type="term" value="F:transmembrane transporter activity"/>
    <property type="evidence" value="ECO:0007669"/>
    <property type="project" value="InterPro"/>
</dbReference>
<comment type="caution">
    <text evidence="4">The sequence shown here is derived from an EMBL/GenBank/DDBJ whole genome shotgun (WGS) entry which is preliminary data.</text>
</comment>
<keyword evidence="5" id="KW-1185">Reference proteome</keyword>
<dbReference type="InterPro" id="IPR011701">
    <property type="entry name" value="MFS"/>
</dbReference>
<sequence length="491" mass="55080">MTKDTEIEKIDTNVITELIVESNDEDIAAKYQGGFNEDDYIDVPPDGGFTAWLCCFAVSWMNFATWGANASFSIFLNFYLTNDVFSNATSTDYAMIGGLVGFFTWILLPLVSIILLKFGYKFTIGLGILIQLAGYFGAAYAKNIHELYFTQGFLIGTSMSFTCASNLIVLPSWFLKKRAVANGFTHFGLGAGGAIYALIVNELIEKTHHQKWALITVGLISTFICLVCMFLVKVRVPKNATITKDNKSISVVLKSIFDYKVWLSIPLQLVSFWAVACQLSYTILLLSLSNYATSLGFTKNQATIISVVFNIGQAFGRPMIGLFSEIIGRINFTIFCTVYSVIMVFAIWINIEKYYSLIIFSLFLGLFAGIASVNIVPLVVDIVGLDKYPSGLSYAQPLAAISGLIAEIIGLSLRDYSLKNPYFRCQILVGCAYAAAVLILLPFREWKIKRMLYQLKSSKLLDTNTRQKYNELYEEENLWGYLKRTFYWQKV</sequence>
<feature type="transmembrane region" description="Helical" evidence="3">
    <location>
        <begin position="180"/>
        <end position="200"/>
    </location>
</feature>
<dbReference type="AlphaFoldDB" id="A0A9P8TIM4"/>